<proteinExistence type="predicted"/>
<keyword evidence="2" id="KW-1185">Reference proteome</keyword>
<gene>
    <name evidence="1" type="ORF">QVZ43_09180</name>
</gene>
<protein>
    <recommendedName>
        <fullName evidence="3">DUF995 domain-containing protein</fullName>
    </recommendedName>
</protein>
<dbReference type="RefSeq" id="WP_223795436.1">
    <property type="nucleotide sequence ID" value="NZ_JAUMIS010000002.1"/>
</dbReference>
<dbReference type="EMBL" id="JAUMIS010000002">
    <property type="protein sequence ID" value="MDO3721896.1"/>
    <property type="molecule type" value="Genomic_DNA"/>
</dbReference>
<organism evidence="1 2">
    <name type="scientific">Marinobacter suaedae</name>
    <dbReference type="NCBI Taxonomy" id="3057675"/>
    <lineage>
        <taxon>Bacteria</taxon>
        <taxon>Pseudomonadati</taxon>
        <taxon>Pseudomonadota</taxon>
        <taxon>Gammaproteobacteria</taxon>
        <taxon>Pseudomonadales</taxon>
        <taxon>Marinobacteraceae</taxon>
        <taxon>Marinobacter</taxon>
    </lineage>
</organism>
<dbReference type="Proteomes" id="UP001168640">
    <property type="component" value="Unassembled WGS sequence"/>
</dbReference>
<evidence type="ECO:0000313" key="1">
    <source>
        <dbReference type="EMBL" id="MDO3721896.1"/>
    </source>
</evidence>
<comment type="caution">
    <text evidence="1">The sequence shown here is derived from an EMBL/GenBank/DDBJ whole genome shotgun (WGS) entry which is preliminary data.</text>
</comment>
<name>A0ABT8W100_9GAMM</name>
<reference evidence="1" key="1">
    <citation type="submission" date="2023-07" db="EMBL/GenBank/DDBJ databases">
        <title>Marinobacter sp. chi1 genome sequencing and assembly.</title>
        <authorList>
            <person name="Park S."/>
        </authorList>
    </citation>
    <scope>NUCLEOTIDE SEQUENCE</scope>
    <source>
        <strain evidence="1">Chi1</strain>
    </source>
</reference>
<evidence type="ECO:0000313" key="2">
    <source>
        <dbReference type="Proteomes" id="UP001168640"/>
    </source>
</evidence>
<evidence type="ECO:0008006" key="3">
    <source>
        <dbReference type="Google" id="ProtNLM"/>
    </source>
</evidence>
<sequence length="140" mass="15832">MSMEAFVAPVRLLVVCIACFWGSSSAGQEALLDGASFAGVLWELTASYEGDADWLVFSDGRLVSQACQDYGFEGAEYRAFREDGLVHFEATAVSPKHGTMVWKGIRNGNRIEASVVWTKERWYWWDLRREYLFTGHHIGQ</sequence>
<accession>A0ABT8W100</accession>